<evidence type="ECO:0000313" key="1">
    <source>
        <dbReference type="EMBL" id="DAE11265.1"/>
    </source>
</evidence>
<protein>
    <submittedName>
        <fullName evidence="1">Putative terminase small subunit</fullName>
    </submittedName>
</protein>
<sequence>MRDEHVPTDEKRAIVRALAKYGVRQHDIAVQIGVATPATLVKNYRAELDAGMAEAAEGLAKTAYQMAMDGDVRMMIFLLKTRLGYRETTHIECSGPDGAPIQTEQAIRVTFVRPHKRAGRPKKCAEKTE</sequence>
<organism evidence="1">
    <name type="scientific">Podoviridae sp. ctFbF42</name>
    <dbReference type="NCBI Taxonomy" id="2825233"/>
    <lineage>
        <taxon>Viruses</taxon>
        <taxon>Duplodnaviria</taxon>
        <taxon>Heunggongvirae</taxon>
        <taxon>Uroviricota</taxon>
        <taxon>Caudoviricetes</taxon>
    </lineage>
</organism>
<accession>A0A8S5PXE5</accession>
<proteinExistence type="predicted"/>
<dbReference type="EMBL" id="BK015529">
    <property type="protein sequence ID" value="DAE11265.1"/>
    <property type="molecule type" value="Genomic_DNA"/>
</dbReference>
<reference evidence="1" key="1">
    <citation type="journal article" date="2021" name="Proc. Natl. Acad. Sci. U.S.A.">
        <title>A Catalog of Tens of Thousands of Viruses from Human Metagenomes Reveals Hidden Associations with Chronic Diseases.</title>
        <authorList>
            <person name="Tisza M.J."/>
            <person name="Buck C.B."/>
        </authorList>
    </citation>
    <scope>NUCLEOTIDE SEQUENCE</scope>
    <source>
        <strain evidence="1">CtFbF42</strain>
    </source>
</reference>
<name>A0A8S5PXE5_9CAUD</name>